<dbReference type="RefSeq" id="WP_182462972.1">
    <property type="nucleotide sequence ID" value="NZ_CP059732.1"/>
</dbReference>
<gene>
    <name evidence="2" type="ORF">H3H32_12215</name>
</gene>
<dbReference type="SUPFAM" id="SSF46785">
    <property type="entry name" value="Winged helix' DNA-binding domain"/>
    <property type="match status" value="1"/>
</dbReference>
<dbReference type="InterPro" id="IPR005149">
    <property type="entry name" value="Tscrpt_reg_PadR_N"/>
</dbReference>
<name>A0A7G5H399_9BACT</name>
<dbReference type="EMBL" id="CP059732">
    <property type="protein sequence ID" value="QMW05591.1"/>
    <property type="molecule type" value="Genomic_DNA"/>
</dbReference>
<dbReference type="InterPro" id="IPR036390">
    <property type="entry name" value="WH_DNA-bd_sf"/>
</dbReference>
<feature type="domain" description="Transcription regulator PadR N-terminal" evidence="1">
    <location>
        <begin position="17"/>
        <end position="90"/>
    </location>
</feature>
<protein>
    <submittedName>
        <fullName evidence="2">Helix-turn-helix transcriptional regulator</fullName>
    </submittedName>
</protein>
<evidence type="ECO:0000259" key="1">
    <source>
        <dbReference type="Pfam" id="PF03551"/>
    </source>
</evidence>
<reference evidence="2 3" key="1">
    <citation type="submission" date="2020-07" db="EMBL/GenBank/DDBJ databases">
        <title>Spirosoma foliorum sp. nov., isolated from the leaves on the Nejang mountain Korea, Republic of.</title>
        <authorList>
            <person name="Ho H."/>
            <person name="Lee Y.-J."/>
            <person name="Nurcahyanto D.-A."/>
            <person name="Kim S.-G."/>
        </authorList>
    </citation>
    <scope>NUCLEOTIDE SEQUENCE [LARGE SCALE GENOMIC DNA]</scope>
    <source>
        <strain evidence="2 3">PL0136</strain>
    </source>
</reference>
<accession>A0A7G5H399</accession>
<dbReference type="Gene3D" id="1.10.10.10">
    <property type="entry name" value="Winged helix-like DNA-binding domain superfamily/Winged helix DNA-binding domain"/>
    <property type="match status" value="1"/>
</dbReference>
<dbReference type="Proteomes" id="UP000515369">
    <property type="component" value="Chromosome"/>
</dbReference>
<dbReference type="KEGG" id="sfol:H3H32_12215"/>
<organism evidence="2 3">
    <name type="scientific">Spirosoma foliorum</name>
    <dbReference type="NCBI Taxonomy" id="2710596"/>
    <lineage>
        <taxon>Bacteria</taxon>
        <taxon>Pseudomonadati</taxon>
        <taxon>Bacteroidota</taxon>
        <taxon>Cytophagia</taxon>
        <taxon>Cytophagales</taxon>
        <taxon>Cytophagaceae</taxon>
        <taxon>Spirosoma</taxon>
    </lineage>
</organism>
<evidence type="ECO:0000313" key="2">
    <source>
        <dbReference type="EMBL" id="QMW05591.1"/>
    </source>
</evidence>
<sequence length="111" mass="12789">MKGTQLGEFEEIVLLTIARLYDDAYGVAVLEELSERLERHMSLGVVHRTLQRLEEKGLVHSRFSEPIAERGGRSKRLFTVTMTGEQALREARRIRNELWDGIPKTAFDHQP</sequence>
<proteinExistence type="predicted"/>
<dbReference type="InterPro" id="IPR036388">
    <property type="entry name" value="WH-like_DNA-bd_sf"/>
</dbReference>
<dbReference type="AlphaFoldDB" id="A0A7G5H399"/>
<dbReference type="Pfam" id="PF03551">
    <property type="entry name" value="PadR"/>
    <property type="match status" value="1"/>
</dbReference>
<keyword evidence="3" id="KW-1185">Reference proteome</keyword>
<evidence type="ECO:0000313" key="3">
    <source>
        <dbReference type="Proteomes" id="UP000515369"/>
    </source>
</evidence>